<comment type="similarity">
    <text evidence="2">Belongs to the bacterial solute-binding protein 5 family.</text>
</comment>
<evidence type="ECO:0000313" key="8">
    <source>
        <dbReference type="EMBL" id="KPV39367.1"/>
    </source>
</evidence>
<protein>
    <submittedName>
        <fullName evidence="8">ABC transporter substrate-binding protein</fullName>
    </submittedName>
</protein>
<dbReference type="GO" id="GO:0015833">
    <property type="term" value="P:peptide transport"/>
    <property type="evidence" value="ECO:0007669"/>
    <property type="project" value="TreeGrafter"/>
</dbReference>
<sequence length="601" mass="65973">MFSRKRLKRTRIGVAAASVGLMVVVAGCGSPHSNTANSTNTGNSTGTNAAGQSSNSQPTPGGTLVYALSPQSNLNWFIPVVDSAADSVANFQLIFQLYKPLLWVNANYSINWQSSVASKITYNKQGTVYHLYLNPKWHWSNGQPVTSQDVLFTWHVIQAASSANAPAPWPYVGEGTGDIPNGIKSVVANGPYELTFTLKKPANQQWFILNGLIQLVPMPAKAWDIHKNIMNEIKYLGTNATNPMFDTVVDGPFKMAKAQSDQYWQLVPNTSYDGHKSILNKLVFQYEGSNSAEFAALKTGSVNVGYLDLSQWASRQSLTSQGDAITPEYMFGYFETQLNLFKGSPVRSILDKLYVRQALQMGIDRQSINTDIFHGFAPPIDGPIPGTPKTDFLSPSLAAKNPYPYNPAAGKKLLEAHGWHLVNGVMTKGSQQMKFTLAYPSGTIAETDQVELMKQDWSLEGIDITLKPLTATALESITYTPSDASQWDLSTGLAWFYNGPGYWPTGGQLFASNAPSGFGYSNSTEDALIAATHQPYPTQQASMQAFYRYEDFTAKHLPVLWQNTQATLAVHASNVHDSVKYADASVGFPQMQYWWMSQPSS</sequence>
<feature type="region of interest" description="Disordered" evidence="5">
    <location>
        <begin position="33"/>
        <end position="62"/>
    </location>
</feature>
<feature type="chain" id="PRO_5038533604" evidence="6">
    <location>
        <begin position="37"/>
        <end position="601"/>
    </location>
</feature>
<keyword evidence="4 6" id="KW-0732">Signal</keyword>
<evidence type="ECO:0000256" key="2">
    <source>
        <dbReference type="ARBA" id="ARBA00005695"/>
    </source>
</evidence>
<gene>
    <name evidence="8" type="ORF">AN477_23065</name>
</gene>
<dbReference type="GO" id="GO:0030313">
    <property type="term" value="C:cell envelope"/>
    <property type="evidence" value="ECO:0007669"/>
    <property type="project" value="UniProtKB-SubCell"/>
</dbReference>
<evidence type="ECO:0000256" key="1">
    <source>
        <dbReference type="ARBA" id="ARBA00004196"/>
    </source>
</evidence>
<evidence type="ECO:0000313" key="9">
    <source>
        <dbReference type="Proteomes" id="UP000050482"/>
    </source>
</evidence>
<feature type="signal peptide" evidence="6">
    <location>
        <begin position="1"/>
        <end position="36"/>
    </location>
</feature>
<dbReference type="RefSeq" id="WP_054971531.1">
    <property type="nucleotide sequence ID" value="NZ_LJCO01000107.1"/>
</dbReference>
<dbReference type="EMBL" id="LJCO01000107">
    <property type="protein sequence ID" value="KPV39367.1"/>
    <property type="molecule type" value="Genomic_DNA"/>
</dbReference>
<dbReference type="OrthoDB" id="48318at2"/>
<dbReference type="InterPro" id="IPR039424">
    <property type="entry name" value="SBP_5"/>
</dbReference>
<evidence type="ECO:0000256" key="4">
    <source>
        <dbReference type="ARBA" id="ARBA00022729"/>
    </source>
</evidence>
<evidence type="ECO:0000256" key="5">
    <source>
        <dbReference type="SAM" id="MobiDB-lite"/>
    </source>
</evidence>
<comment type="caution">
    <text evidence="8">The sequence shown here is derived from an EMBL/GenBank/DDBJ whole genome shotgun (WGS) entry which is preliminary data.</text>
</comment>
<dbReference type="SUPFAM" id="SSF53850">
    <property type="entry name" value="Periplasmic binding protein-like II"/>
    <property type="match status" value="1"/>
</dbReference>
<feature type="domain" description="Solute-binding protein family 5" evidence="7">
    <location>
        <begin position="115"/>
        <end position="496"/>
    </location>
</feature>
<proteinExistence type="inferred from homology"/>
<dbReference type="CDD" id="cd08513">
    <property type="entry name" value="PBP2_thermophilic_Hb8_like"/>
    <property type="match status" value="1"/>
</dbReference>
<dbReference type="PATRIC" id="fig|471514.4.peg.2146"/>
<evidence type="ECO:0000259" key="7">
    <source>
        <dbReference type="Pfam" id="PF00496"/>
    </source>
</evidence>
<keyword evidence="9" id="KW-1185">Reference proteome</keyword>
<dbReference type="PANTHER" id="PTHR30290:SF10">
    <property type="entry name" value="PERIPLASMIC OLIGOPEPTIDE-BINDING PROTEIN-RELATED"/>
    <property type="match status" value="1"/>
</dbReference>
<feature type="compositionally biased region" description="Low complexity" evidence="5">
    <location>
        <begin position="33"/>
        <end position="51"/>
    </location>
</feature>
<dbReference type="PROSITE" id="PS51257">
    <property type="entry name" value="PROKAR_LIPOPROTEIN"/>
    <property type="match status" value="1"/>
</dbReference>
<dbReference type="GO" id="GO:1904680">
    <property type="term" value="F:peptide transmembrane transporter activity"/>
    <property type="evidence" value="ECO:0007669"/>
    <property type="project" value="TreeGrafter"/>
</dbReference>
<accession>A0A0P9C314</accession>
<dbReference type="Gene3D" id="3.10.105.10">
    <property type="entry name" value="Dipeptide-binding Protein, Domain 3"/>
    <property type="match status" value="1"/>
</dbReference>
<comment type="subcellular location">
    <subcellularLocation>
        <location evidence="1">Cell envelope</location>
    </subcellularLocation>
</comment>
<name>A0A0P9C314_9BACL</name>
<dbReference type="Pfam" id="PF00496">
    <property type="entry name" value="SBP_bac_5"/>
    <property type="match status" value="1"/>
</dbReference>
<evidence type="ECO:0000256" key="3">
    <source>
        <dbReference type="ARBA" id="ARBA00022448"/>
    </source>
</evidence>
<dbReference type="PANTHER" id="PTHR30290">
    <property type="entry name" value="PERIPLASMIC BINDING COMPONENT OF ABC TRANSPORTER"/>
    <property type="match status" value="1"/>
</dbReference>
<dbReference type="STRING" id="471514.AN477_23065"/>
<dbReference type="AlphaFoldDB" id="A0A0P9C314"/>
<dbReference type="Proteomes" id="UP000050482">
    <property type="component" value="Unassembled WGS sequence"/>
</dbReference>
<reference evidence="8 9" key="1">
    <citation type="submission" date="2015-09" db="EMBL/GenBank/DDBJ databases">
        <title>Draft genome sequence of Alicyclobacillus ferrooxydans DSM 22381.</title>
        <authorList>
            <person name="Hemp J."/>
        </authorList>
    </citation>
    <scope>NUCLEOTIDE SEQUENCE [LARGE SCALE GENOMIC DNA]</scope>
    <source>
        <strain evidence="8 9">TC-34</strain>
    </source>
</reference>
<dbReference type="InterPro" id="IPR000914">
    <property type="entry name" value="SBP_5_dom"/>
</dbReference>
<dbReference type="Gene3D" id="3.40.190.10">
    <property type="entry name" value="Periplasmic binding protein-like II"/>
    <property type="match status" value="1"/>
</dbReference>
<organism evidence="8 9">
    <name type="scientific">Alicyclobacillus ferrooxydans</name>
    <dbReference type="NCBI Taxonomy" id="471514"/>
    <lineage>
        <taxon>Bacteria</taxon>
        <taxon>Bacillati</taxon>
        <taxon>Bacillota</taxon>
        <taxon>Bacilli</taxon>
        <taxon>Bacillales</taxon>
        <taxon>Alicyclobacillaceae</taxon>
        <taxon>Alicyclobacillus</taxon>
    </lineage>
</organism>
<keyword evidence="3" id="KW-0813">Transport</keyword>
<evidence type="ECO:0000256" key="6">
    <source>
        <dbReference type="SAM" id="SignalP"/>
    </source>
</evidence>